<sequence>MSKQCVVCQDSHNKVIFKEFDIDILKCQSCGHVFSSYQLDQNYDGYFPDQIKSEEQYWWNEAHEKIYTDFCNRYLKGKNGRLLDVGCGLGFFVKKISSYSGWQTVGYEISPSAVKFARNKLKLKNVYLGKVEQSNLPKNYFDIITLWDVIEHIPNPHPLISYLHSVLKKDGLLFIHTPNILNQLPKARLKKLIKGTKKGVYYLESKDHVNIYSPQTIKKVLQRNGFNRIEFVHFHPIQSMAGSKNPFSKLAKNWFFYFTRMVDNLTLGQVNVDNLFVIAKK</sequence>
<reference evidence="1 2" key="1">
    <citation type="journal article" date="2015" name="Nature">
        <title>rRNA introns, odd ribosomes, and small enigmatic genomes across a large radiation of phyla.</title>
        <authorList>
            <person name="Brown C.T."/>
            <person name="Hug L.A."/>
            <person name="Thomas B.C."/>
            <person name="Sharon I."/>
            <person name="Castelle C.J."/>
            <person name="Singh A."/>
            <person name="Wilkins M.J."/>
            <person name="Williams K.H."/>
            <person name="Banfield J.F."/>
        </authorList>
    </citation>
    <scope>NUCLEOTIDE SEQUENCE [LARGE SCALE GENOMIC DNA]</scope>
</reference>
<protein>
    <submittedName>
        <fullName evidence="1">Methionine biosynthesis protein MetW-like protein</fullName>
    </submittedName>
</protein>
<dbReference type="SUPFAM" id="SSF53335">
    <property type="entry name" value="S-adenosyl-L-methionine-dependent methyltransferases"/>
    <property type="match status" value="1"/>
</dbReference>
<dbReference type="PANTHER" id="PTHR43861:SF6">
    <property type="entry name" value="METHYLTRANSFERASE TYPE 11"/>
    <property type="match status" value="1"/>
</dbReference>
<dbReference type="Proteomes" id="UP000034601">
    <property type="component" value="Unassembled WGS sequence"/>
</dbReference>
<proteinExistence type="predicted"/>
<gene>
    <name evidence="1" type="ORF">UU29_C0017G0018</name>
</gene>
<evidence type="ECO:0000313" key="2">
    <source>
        <dbReference type="Proteomes" id="UP000034601"/>
    </source>
</evidence>
<dbReference type="PANTHER" id="PTHR43861">
    <property type="entry name" value="TRANS-ACONITATE 2-METHYLTRANSFERASE-RELATED"/>
    <property type="match status" value="1"/>
</dbReference>
<organism evidence="1 2">
    <name type="scientific">Candidatus Daviesbacteria bacterium GW2011_GWA2_40_9</name>
    <dbReference type="NCBI Taxonomy" id="1618424"/>
    <lineage>
        <taxon>Bacteria</taxon>
        <taxon>Candidatus Daviesiibacteriota</taxon>
    </lineage>
</organism>
<dbReference type="InterPro" id="IPR029063">
    <property type="entry name" value="SAM-dependent_MTases_sf"/>
</dbReference>
<dbReference type="Pfam" id="PF13489">
    <property type="entry name" value="Methyltransf_23"/>
    <property type="match status" value="1"/>
</dbReference>
<name>A0A0G0X3K5_9BACT</name>
<dbReference type="EMBL" id="LCAB01000017">
    <property type="protein sequence ID" value="KKR82182.1"/>
    <property type="molecule type" value="Genomic_DNA"/>
</dbReference>
<accession>A0A0G0X3K5</accession>
<comment type="caution">
    <text evidence="1">The sequence shown here is derived from an EMBL/GenBank/DDBJ whole genome shotgun (WGS) entry which is preliminary data.</text>
</comment>
<dbReference type="Gene3D" id="3.40.50.150">
    <property type="entry name" value="Vaccinia Virus protein VP39"/>
    <property type="match status" value="1"/>
</dbReference>
<evidence type="ECO:0000313" key="1">
    <source>
        <dbReference type="EMBL" id="KKR82182.1"/>
    </source>
</evidence>
<dbReference type="AlphaFoldDB" id="A0A0G0X3K5"/>
<dbReference type="CDD" id="cd02440">
    <property type="entry name" value="AdoMet_MTases"/>
    <property type="match status" value="1"/>
</dbReference>